<dbReference type="EC" id="3.2.1.28" evidence="3 5"/>
<dbReference type="GO" id="GO:0005993">
    <property type="term" value="P:trehalose catabolic process"/>
    <property type="evidence" value="ECO:0007669"/>
    <property type="project" value="TreeGrafter"/>
</dbReference>
<evidence type="ECO:0000256" key="5">
    <source>
        <dbReference type="RuleBase" id="RU361180"/>
    </source>
</evidence>
<comment type="catalytic activity">
    <reaction evidence="1 5">
        <text>alpha,alpha-trehalose + H2O = alpha-D-glucose + beta-D-glucose</text>
        <dbReference type="Rhea" id="RHEA:32675"/>
        <dbReference type="ChEBI" id="CHEBI:15377"/>
        <dbReference type="ChEBI" id="CHEBI:15903"/>
        <dbReference type="ChEBI" id="CHEBI:16551"/>
        <dbReference type="ChEBI" id="CHEBI:17925"/>
        <dbReference type="EC" id="3.2.1.28"/>
    </reaction>
</comment>
<protein>
    <recommendedName>
        <fullName evidence="4 5">Trehalase</fullName>
        <ecNumber evidence="3 5">3.2.1.28</ecNumber>
    </recommendedName>
    <alternativeName>
        <fullName evidence="5">Alpha-trehalose glucohydrolase</fullName>
    </alternativeName>
</protein>
<keyword evidence="5" id="KW-0326">Glycosidase</keyword>
<dbReference type="GO" id="GO:0004555">
    <property type="term" value="F:alpha,alpha-trehalase activity"/>
    <property type="evidence" value="ECO:0007669"/>
    <property type="project" value="UniProtKB-EC"/>
</dbReference>
<reference evidence="7" key="1">
    <citation type="submission" date="2012-08" db="EMBL/GenBank/DDBJ databases">
        <title>Characterization and expression patterns of a trehalase 1-3 from Harmonia axyridis.</title>
        <authorList>
            <person name="Guo H.S."/>
            <person name="Wei P."/>
            <person name="Zhao L.N."/>
            <person name="Tang B."/>
            <person name="Zhang F."/>
        </authorList>
    </citation>
    <scope>NUCLEOTIDE SEQUENCE</scope>
</reference>
<dbReference type="SUPFAM" id="SSF48208">
    <property type="entry name" value="Six-hairpin glycosidases"/>
    <property type="match status" value="1"/>
</dbReference>
<evidence type="ECO:0000256" key="2">
    <source>
        <dbReference type="ARBA" id="ARBA00005615"/>
    </source>
</evidence>
<keyword evidence="5" id="KW-0378">Hydrolase</keyword>
<evidence type="ECO:0000256" key="6">
    <source>
        <dbReference type="SAM" id="SignalP"/>
    </source>
</evidence>
<evidence type="ECO:0000256" key="1">
    <source>
        <dbReference type="ARBA" id="ARBA00001576"/>
    </source>
</evidence>
<feature type="signal peptide" evidence="6">
    <location>
        <begin position="1"/>
        <end position="20"/>
    </location>
</feature>
<dbReference type="EMBL" id="JX514372">
    <property type="protein sequence ID" value="AFT92044.1"/>
    <property type="molecule type" value="mRNA"/>
</dbReference>
<dbReference type="PANTHER" id="PTHR23403:SF1">
    <property type="entry name" value="TREHALASE"/>
    <property type="match status" value="1"/>
</dbReference>
<dbReference type="InterPro" id="IPR001661">
    <property type="entry name" value="Glyco_hydro_37"/>
</dbReference>
<dbReference type="InterPro" id="IPR012341">
    <property type="entry name" value="6hp_glycosidase-like_sf"/>
</dbReference>
<feature type="chain" id="PRO_5003830493" description="Trehalase" evidence="6">
    <location>
        <begin position="21"/>
        <end position="547"/>
    </location>
</feature>
<proteinExistence type="evidence at transcript level"/>
<evidence type="ECO:0000256" key="4">
    <source>
        <dbReference type="ARBA" id="ARBA00019905"/>
    </source>
</evidence>
<evidence type="ECO:0000313" key="7">
    <source>
        <dbReference type="EMBL" id="AFT92044.1"/>
    </source>
</evidence>
<dbReference type="Pfam" id="PF01204">
    <property type="entry name" value="Trehalase"/>
    <property type="match status" value="1"/>
</dbReference>
<name>K0E693_HARAX</name>
<evidence type="ECO:0000256" key="3">
    <source>
        <dbReference type="ARBA" id="ARBA00012757"/>
    </source>
</evidence>
<dbReference type="InterPro" id="IPR008928">
    <property type="entry name" value="6-hairpin_glycosidase_sf"/>
</dbReference>
<dbReference type="PANTHER" id="PTHR23403">
    <property type="entry name" value="TREHALASE"/>
    <property type="match status" value="1"/>
</dbReference>
<organism evidence="7">
    <name type="scientific">Harmonia axyridis</name>
    <name type="common">Multicolored Asian lady beetle</name>
    <name type="synonym">Coccinella axyridis</name>
    <dbReference type="NCBI Taxonomy" id="115357"/>
    <lineage>
        <taxon>Eukaryota</taxon>
        <taxon>Metazoa</taxon>
        <taxon>Ecdysozoa</taxon>
        <taxon>Arthropoda</taxon>
        <taxon>Hexapoda</taxon>
        <taxon>Insecta</taxon>
        <taxon>Pterygota</taxon>
        <taxon>Neoptera</taxon>
        <taxon>Endopterygota</taxon>
        <taxon>Coleoptera</taxon>
        <taxon>Polyphaga</taxon>
        <taxon>Cucujiformia</taxon>
        <taxon>Coccinelloidea</taxon>
        <taxon>Coccinellidae</taxon>
        <taxon>Coccinellinae</taxon>
        <taxon>Coccinellini</taxon>
        <taxon>Harmonia</taxon>
    </lineage>
</organism>
<dbReference type="Gene3D" id="1.50.10.10">
    <property type="match status" value="1"/>
</dbReference>
<sequence length="547" mass="65022">MYMSTCFVFVLFTVFKLSVQSPYYQCDDPIFCSGKVLHTVQSLRIYRHSKTFVDLKMSNTPDVILQNFDIFMFKNAHKPSAASVRKFLRENFGDGDELETWLPPDFKNNPSWLLRIKDQRIRKFAFDLLQVIPKITRKVRQNVLDHPIHYSFIAVPNGFVVPGGINKESYYLDSYWIIRGLLVNDMTTTVKGILNNFILMEKKYGYIPRGTRIYYCNNWQPPVLSLLVDLYMKQTNDIYWLRENIDVLDHELRHWLNYRCFELTRNGEVYTLARYTNSNPNPRPDKYHLDYSYCSIFNTTNLVKMCYTNIKAPGGSGWYYPERYIFDENCSTNASVAYTYPRRVLPVDLNVYLCKSFQVMSQFYEKLNDHINATFYKKKYEHWIRSIQKILYSANDGIWYDYDIGQHKKRPYCYPTNFAPLWAEIFDKRETPKLGKKALGYFKRMNMMPFRGSEGLPQPKHDLLKMFMPFKHMVVLGLYNSGDAEAQDYAREFMRRWLVQSIECECCKYDIYDDVDLRSYEFRWGCGWLVVCSLDLINTFFVTPKME</sequence>
<dbReference type="PRINTS" id="PR00744">
    <property type="entry name" value="GLHYDRLASE37"/>
</dbReference>
<keyword evidence="6" id="KW-0732">Signal</keyword>
<accession>K0E693</accession>
<dbReference type="AlphaFoldDB" id="K0E693"/>
<comment type="similarity">
    <text evidence="2 5">Belongs to the glycosyl hydrolase 37 family.</text>
</comment>